<dbReference type="Proteomes" id="UP001152607">
    <property type="component" value="Unassembled WGS sequence"/>
</dbReference>
<gene>
    <name evidence="2" type="ORF">PDIGIT_LOCUS13860</name>
</gene>
<reference evidence="2" key="1">
    <citation type="submission" date="2023-01" db="EMBL/GenBank/DDBJ databases">
        <authorList>
            <person name="Van Ghelder C."/>
            <person name="Rancurel C."/>
        </authorList>
    </citation>
    <scope>NUCLEOTIDE SEQUENCE</scope>
    <source>
        <strain evidence="2">CNCM I-4278</strain>
    </source>
</reference>
<accession>A0A9W4UTH4</accession>
<keyword evidence="3" id="KW-1185">Reference proteome</keyword>
<protein>
    <submittedName>
        <fullName evidence="2">Uncharacterized protein</fullName>
    </submittedName>
</protein>
<evidence type="ECO:0000313" key="3">
    <source>
        <dbReference type="Proteomes" id="UP001152607"/>
    </source>
</evidence>
<dbReference type="AlphaFoldDB" id="A0A9W4UTH4"/>
<comment type="caution">
    <text evidence="2">The sequence shown here is derived from an EMBL/GenBank/DDBJ whole genome shotgun (WGS) entry which is preliminary data.</text>
</comment>
<name>A0A9W4UTH4_9PLEO</name>
<feature type="region of interest" description="Disordered" evidence="1">
    <location>
        <begin position="1"/>
        <end position="41"/>
    </location>
</feature>
<evidence type="ECO:0000313" key="2">
    <source>
        <dbReference type="EMBL" id="CAI6340676.1"/>
    </source>
</evidence>
<proteinExistence type="predicted"/>
<organism evidence="2 3">
    <name type="scientific">Periconia digitata</name>
    <dbReference type="NCBI Taxonomy" id="1303443"/>
    <lineage>
        <taxon>Eukaryota</taxon>
        <taxon>Fungi</taxon>
        <taxon>Dikarya</taxon>
        <taxon>Ascomycota</taxon>
        <taxon>Pezizomycotina</taxon>
        <taxon>Dothideomycetes</taxon>
        <taxon>Pleosporomycetidae</taxon>
        <taxon>Pleosporales</taxon>
        <taxon>Massarineae</taxon>
        <taxon>Periconiaceae</taxon>
        <taxon>Periconia</taxon>
    </lineage>
</organism>
<sequence length="150" mass="16358">MEPKMLPHASPELGDRNASTIASLLPGGSSPENSKRPLGMPIGSSRSGASRFFTSVKHFITMLIPLDNMPVTIYSGTDVIESEVSVPGTGYGTFGYETLVLIQQQYRAAKNPDRVLAALNVKCYPKEIHLDGLQQHTDCTIQKSSRLMYS</sequence>
<dbReference type="EMBL" id="CAOQHR010000010">
    <property type="protein sequence ID" value="CAI6340676.1"/>
    <property type="molecule type" value="Genomic_DNA"/>
</dbReference>
<evidence type="ECO:0000256" key="1">
    <source>
        <dbReference type="SAM" id="MobiDB-lite"/>
    </source>
</evidence>